<feature type="region of interest" description="Disordered" evidence="1">
    <location>
        <begin position="133"/>
        <end position="155"/>
    </location>
</feature>
<dbReference type="Proteomes" id="UP001287286">
    <property type="component" value="Unassembled WGS sequence"/>
</dbReference>
<feature type="region of interest" description="Disordered" evidence="1">
    <location>
        <begin position="31"/>
        <end position="50"/>
    </location>
</feature>
<name>A0ABR0BKD8_PURLI</name>
<accession>A0ABR0BKD8</accession>
<feature type="compositionally biased region" description="Basic and acidic residues" evidence="1">
    <location>
        <begin position="324"/>
        <end position="335"/>
    </location>
</feature>
<proteinExistence type="predicted"/>
<keyword evidence="3" id="KW-1185">Reference proteome</keyword>
<dbReference type="EMBL" id="JAWRVI010000064">
    <property type="protein sequence ID" value="KAK4082554.1"/>
    <property type="molecule type" value="Genomic_DNA"/>
</dbReference>
<evidence type="ECO:0000256" key="1">
    <source>
        <dbReference type="SAM" id="MobiDB-lite"/>
    </source>
</evidence>
<comment type="caution">
    <text evidence="2">The sequence shown here is derived from an EMBL/GenBank/DDBJ whole genome shotgun (WGS) entry which is preliminary data.</text>
</comment>
<gene>
    <name evidence="2" type="ORF">Purlil1_11212</name>
</gene>
<reference evidence="2 3" key="1">
    <citation type="journal article" date="2024" name="Microbiol. Resour. Announc.">
        <title>Genome annotations for the ascomycete fungi Trichoderma harzianum, Trichoderma aggressivum, and Purpureocillium lilacinum.</title>
        <authorList>
            <person name="Beijen E.P.W."/>
            <person name="Ohm R.A."/>
        </authorList>
    </citation>
    <scope>NUCLEOTIDE SEQUENCE [LARGE SCALE GENOMIC DNA]</scope>
    <source>
        <strain evidence="2 3">CBS 150709</strain>
    </source>
</reference>
<evidence type="ECO:0000313" key="2">
    <source>
        <dbReference type="EMBL" id="KAK4082554.1"/>
    </source>
</evidence>
<organism evidence="2 3">
    <name type="scientific">Purpureocillium lilacinum</name>
    <name type="common">Paecilomyces lilacinus</name>
    <dbReference type="NCBI Taxonomy" id="33203"/>
    <lineage>
        <taxon>Eukaryota</taxon>
        <taxon>Fungi</taxon>
        <taxon>Dikarya</taxon>
        <taxon>Ascomycota</taxon>
        <taxon>Pezizomycotina</taxon>
        <taxon>Sordariomycetes</taxon>
        <taxon>Hypocreomycetidae</taxon>
        <taxon>Hypocreales</taxon>
        <taxon>Ophiocordycipitaceae</taxon>
        <taxon>Purpureocillium</taxon>
    </lineage>
</organism>
<evidence type="ECO:0000313" key="3">
    <source>
        <dbReference type="Proteomes" id="UP001287286"/>
    </source>
</evidence>
<protein>
    <submittedName>
        <fullName evidence="2">Uncharacterized protein</fullName>
    </submittedName>
</protein>
<feature type="region of interest" description="Disordered" evidence="1">
    <location>
        <begin position="324"/>
        <end position="351"/>
    </location>
</feature>
<sequence>MCRTRRGRAVKKKAFGTKRYWVINAHPANPENPTLPARGDKGPSKATPCSPVGGWRVRACKPSVAPSPTREIRGRWCVRVSVCVCVSSLDDSALRARLDSTRLADRLDSPGRLAPYFAFRLFPFGSESPFARSPSRAIESPRARASPRPDSAPHVRVGCPSRLDEPHAGWGRGDILSLQTSSVTWAPGFDLVYIYVCGLAVALLDHDAGLVYAPPYLPTLRKPPRALPPVPTTLLLLMLMPRLLLLLARGGGLRVKTSKTDSTNQCSLAGDTCASQFQTMASSGAPPGHCICVHPPASADILSVVAAAAAEQWMPPIKAVRTYEHATGQHKDQKKAPRRRRISDQHHQNHPGSLACPALGALASPLPGGEVVLVAALTQGRGIVARRPGAGASASWLGCWLGHPLRWTMESLEDLMMCTRARNSTAWVAACVRVPAVQGTWRGPSSSQVANTEMPPNRVRWKPPGHRGWLALVFARAPERTNTQVAAREHRRTVHEAAPKQNHLIGISISRSRTEPHAILRRQIPQLPTRRTSCQRVHIHRITHPLIRTGKPTTLTFAHPTCLSVNPSVHLPQRAQQTISVVAVRVL</sequence>